<organism evidence="2 3">
    <name type="scientific">Prevotella bivia DNF00320</name>
    <dbReference type="NCBI Taxonomy" id="1401068"/>
    <lineage>
        <taxon>Bacteria</taxon>
        <taxon>Pseudomonadati</taxon>
        <taxon>Bacteroidota</taxon>
        <taxon>Bacteroidia</taxon>
        <taxon>Bacteroidales</taxon>
        <taxon>Prevotellaceae</taxon>
        <taxon>Prevotella</taxon>
    </lineage>
</organism>
<keyword evidence="1" id="KW-0812">Transmembrane</keyword>
<feature type="transmembrane region" description="Helical" evidence="1">
    <location>
        <begin position="7"/>
        <end position="24"/>
    </location>
</feature>
<feature type="transmembrane region" description="Helical" evidence="1">
    <location>
        <begin position="30"/>
        <end position="53"/>
    </location>
</feature>
<keyword evidence="1" id="KW-0472">Membrane</keyword>
<evidence type="ECO:0000313" key="2">
    <source>
        <dbReference type="EMBL" id="KGF44352.1"/>
    </source>
</evidence>
<dbReference type="InterPro" id="IPR052712">
    <property type="entry name" value="Acid_resist_chaperone_HdeD"/>
</dbReference>
<name>A0A096BNY0_9BACT</name>
<dbReference type="PANTHER" id="PTHR34989:SF1">
    <property type="entry name" value="PROTEIN HDED"/>
    <property type="match status" value="1"/>
</dbReference>
<reference evidence="2 3" key="1">
    <citation type="submission" date="2014-07" db="EMBL/GenBank/DDBJ databases">
        <authorList>
            <person name="McCorrison J."/>
            <person name="Sanka R."/>
            <person name="Torralba M."/>
            <person name="Gillis M."/>
            <person name="Haft D.H."/>
            <person name="Methe B."/>
            <person name="Sutton G."/>
            <person name="Nelson K.E."/>
        </authorList>
    </citation>
    <scope>NUCLEOTIDE SEQUENCE [LARGE SCALE GENOMIC DNA]</scope>
    <source>
        <strain evidence="2 3">DNF00320</strain>
    </source>
</reference>
<accession>A0A096BNY0</accession>
<dbReference type="InterPro" id="IPR005325">
    <property type="entry name" value="DUF308_memb"/>
</dbReference>
<dbReference type="Proteomes" id="UP000029525">
    <property type="component" value="Unassembled WGS sequence"/>
</dbReference>
<dbReference type="AlphaFoldDB" id="A0A096BNY0"/>
<dbReference type="Pfam" id="PF03729">
    <property type="entry name" value="DUF308"/>
    <property type="match status" value="2"/>
</dbReference>
<comment type="caution">
    <text evidence="2">The sequence shown here is derived from an EMBL/GenBank/DDBJ whole genome shotgun (WGS) entry which is preliminary data.</text>
</comment>
<dbReference type="GO" id="GO:0005886">
    <property type="term" value="C:plasma membrane"/>
    <property type="evidence" value="ECO:0007669"/>
    <property type="project" value="TreeGrafter"/>
</dbReference>
<keyword evidence="1" id="KW-1133">Transmembrane helix</keyword>
<dbReference type="EMBL" id="JRNQ01000041">
    <property type="protein sequence ID" value="KGF44352.1"/>
    <property type="molecule type" value="Genomic_DNA"/>
</dbReference>
<feature type="transmembrane region" description="Helical" evidence="1">
    <location>
        <begin position="101"/>
        <end position="120"/>
    </location>
</feature>
<dbReference type="PANTHER" id="PTHR34989">
    <property type="entry name" value="PROTEIN HDED"/>
    <property type="match status" value="1"/>
</dbReference>
<sequence length="207" mass="23478">MKVSHFSAVRAITSLIIGVLLIQYREQMVTWLTVTIGALFFISGFISCLGFYYENDKIRRIIAKNPDLQQKPKSPMFPLAGIGSVCIGIVLAIIPNTFLTWMAYILAILIVIGAINLFMNLASSRQYAYVPFYYWLFPTAILIVAGLVIAKPMQVASMPLLIIGWLSIFYGIVELAFLFRLIRVKRQFERNHPTITPIEDNDIQLIE</sequence>
<evidence type="ECO:0000313" key="3">
    <source>
        <dbReference type="Proteomes" id="UP000029525"/>
    </source>
</evidence>
<feature type="transmembrane region" description="Helical" evidence="1">
    <location>
        <begin position="132"/>
        <end position="150"/>
    </location>
</feature>
<feature type="transmembrane region" description="Helical" evidence="1">
    <location>
        <begin position="74"/>
        <end position="95"/>
    </location>
</feature>
<evidence type="ECO:0000256" key="1">
    <source>
        <dbReference type="SAM" id="Phobius"/>
    </source>
</evidence>
<protein>
    <submittedName>
        <fullName evidence="2">Membrane protein</fullName>
    </submittedName>
</protein>
<dbReference type="OrthoDB" id="1082789at2"/>
<feature type="transmembrane region" description="Helical" evidence="1">
    <location>
        <begin position="162"/>
        <end position="182"/>
    </location>
</feature>
<gene>
    <name evidence="2" type="ORF">HMPREF0647_06950</name>
</gene>
<dbReference type="RefSeq" id="WP_036867294.1">
    <property type="nucleotide sequence ID" value="NZ_JRNQ01000041.1"/>
</dbReference>
<proteinExistence type="predicted"/>